<accession>A0A255DFH3</accession>
<dbReference type="EMBL" id="NOZR01000046">
    <property type="protein sequence ID" value="OYN74353.1"/>
    <property type="molecule type" value="Genomic_DNA"/>
</dbReference>
<feature type="domain" description="Glycosyltransferase subfamily 4-like N-terminal" evidence="4">
    <location>
        <begin position="75"/>
        <end position="233"/>
    </location>
</feature>
<name>A0A255DFH3_9MYCO</name>
<evidence type="ECO:0000256" key="1">
    <source>
        <dbReference type="ARBA" id="ARBA00022676"/>
    </source>
</evidence>
<sequence length="435" mass="47334">MEGRRRGVNVLHNPPDELQPLLVTATTTSQFVEGDTHFMRSPASRERTFVEHERRPLVLIANPGFDRYGSDLMMVRSARALRAAGWNVLVTSPKAGPLAESLAELGVETRLASYPIVRRADTTPAGAVRLAGAGIAAVPRLLRIIREVAPDVVYVNTVTLPWWLLAARLARVPAACHVREAEPNVRMVVRKIMASQLWLAAVSLMNSNVTRESLCEVYPALGPRLRLVYNGIEQPDEPVSPPQLHPGVVRAVVIGRLSPRKAPHIALEAVALLRASGLDARLEVCGTPVPGQEFYEEDLRRRAAQPDLNGAVTFSGYAAPVWPALSRADVFLATSTAEPFGNAVVEAQLACRPVVATAVEGHLETVLPERTGLLVSVGDAAGMAAAVRRLVDEPGLAERLAVAAQERAQKEFSPERYRREIVEVHEQLAARRNSQ</sequence>
<comment type="caution">
    <text evidence="5">The sequence shown here is derived from an EMBL/GenBank/DDBJ whole genome shotgun (WGS) entry which is preliminary data.</text>
</comment>
<keyword evidence="6" id="KW-1185">Reference proteome</keyword>
<keyword evidence="1" id="KW-0328">Glycosyltransferase</keyword>
<dbReference type="InterPro" id="IPR028098">
    <property type="entry name" value="Glyco_trans_4-like_N"/>
</dbReference>
<dbReference type="Proteomes" id="UP000216063">
    <property type="component" value="Unassembled WGS sequence"/>
</dbReference>
<evidence type="ECO:0000259" key="3">
    <source>
        <dbReference type="Pfam" id="PF00534"/>
    </source>
</evidence>
<dbReference type="InterPro" id="IPR001296">
    <property type="entry name" value="Glyco_trans_1"/>
</dbReference>
<evidence type="ECO:0000313" key="5">
    <source>
        <dbReference type="EMBL" id="OYN74353.1"/>
    </source>
</evidence>
<gene>
    <name evidence="5" type="ORF">CG716_28860</name>
</gene>
<evidence type="ECO:0000313" key="6">
    <source>
        <dbReference type="Proteomes" id="UP000216063"/>
    </source>
</evidence>
<organism evidence="5 6">
    <name type="scientific">Mycolicibacterium sphagni</name>
    <dbReference type="NCBI Taxonomy" id="1786"/>
    <lineage>
        <taxon>Bacteria</taxon>
        <taxon>Bacillati</taxon>
        <taxon>Actinomycetota</taxon>
        <taxon>Actinomycetes</taxon>
        <taxon>Mycobacteriales</taxon>
        <taxon>Mycobacteriaceae</taxon>
        <taxon>Mycolicibacterium</taxon>
    </lineage>
</organism>
<feature type="domain" description="Glycosyl transferase family 1" evidence="3">
    <location>
        <begin position="251"/>
        <end position="406"/>
    </location>
</feature>
<dbReference type="GO" id="GO:0016757">
    <property type="term" value="F:glycosyltransferase activity"/>
    <property type="evidence" value="ECO:0007669"/>
    <property type="project" value="UniProtKB-KW"/>
</dbReference>
<dbReference type="Pfam" id="PF13439">
    <property type="entry name" value="Glyco_transf_4"/>
    <property type="match status" value="1"/>
</dbReference>
<dbReference type="AlphaFoldDB" id="A0A255DFH3"/>
<dbReference type="CDD" id="cd03801">
    <property type="entry name" value="GT4_PimA-like"/>
    <property type="match status" value="1"/>
</dbReference>
<dbReference type="Pfam" id="PF00534">
    <property type="entry name" value="Glycos_transf_1"/>
    <property type="match status" value="1"/>
</dbReference>
<protein>
    <recommendedName>
        <fullName evidence="7">Glycosyl transferase family 1</fullName>
    </recommendedName>
</protein>
<evidence type="ECO:0000259" key="4">
    <source>
        <dbReference type="Pfam" id="PF13439"/>
    </source>
</evidence>
<dbReference type="Gene3D" id="3.40.50.2000">
    <property type="entry name" value="Glycogen Phosphorylase B"/>
    <property type="match status" value="2"/>
</dbReference>
<proteinExistence type="predicted"/>
<dbReference type="OrthoDB" id="8878585at2"/>
<dbReference type="SUPFAM" id="SSF53756">
    <property type="entry name" value="UDP-Glycosyltransferase/glycogen phosphorylase"/>
    <property type="match status" value="1"/>
</dbReference>
<keyword evidence="2" id="KW-0808">Transferase</keyword>
<reference evidence="5 6" key="1">
    <citation type="submission" date="2017-07" db="EMBL/GenBank/DDBJ databases">
        <title>The new phylogeny of genus Mycobacterium.</title>
        <authorList>
            <person name="Tortoli E."/>
            <person name="Trovato A."/>
            <person name="Cirillo D.M."/>
        </authorList>
    </citation>
    <scope>NUCLEOTIDE SEQUENCE [LARGE SCALE GENOMIC DNA]</scope>
    <source>
        <strain evidence="5 6">ATCC 33027</strain>
    </source>
</reference>
<evidence type="ECO:0008006" key="7">
    <source>
        <dbReference type="Google" id="ProtNLM"/>
    </source>
</evidence>
<dbReference type="PANTHER" id="PTHR12526">
    <property type="entry name" value="GLYCOSYLTRANSFERASE"/>
    <property type="match status" value="1"/>
</dbReference>
<evidence type="ECO:0000256" key="2">
    <source>
        <dbReference type="ARBA" id="ARBA00022679"/>
    </source>
</evidence>